<dbReference type="InterPro" id="IPR035513">
    <property type="entry name" value="Invertase/methylesterase_inhib"/>
</dbReference>
<evidence type="ECO:0000256" key="1">
    <source>
        <dbReference type="ARBA" id="ARBA00004271"/>
    </source>
</evidence>
<keyword evidence="10" id="KW-1185">Reference proteome</keyword>
<dbReference type="FunFam" id="1.20.140.40:FF:000006">
    <property type="entry name" value="Pectinesterase inhibitor 3"/>
    <property type="match status" value="1"/>
</dbReference>
<dbReference type="AlphaFoldDB" id="A0AAN9EY59"/>
<dbReference type="InterPro" id="IPR051955">
    <property type="entry name" value="PME_Inhibitor"/>
</dbReference>
<dbReference type="GO" id="GO:0004857">
    <property type="term" value="F:enzyme inhibitor activity"/>
    <property type="evidence" value="ECO:0007669"/>
    <property type="project" value="InterPro"/>
</dbReference>
<evidence type="ECO:0000256" key="6">
    <source>
        <dbReference type="ARBA" id="ARBA00038471"/>
    </source>
</evidence>
<gene>
    <name evidence="9" type="ORF">RJT34_33096</name>
</gene>
<evidence type="ECO:0000256" key="4">
    <source>
        <dbReference type="ARBA" id="ARBA00022729"/>
    </source>
</evidence>
<dbReference type="Proteomes" id="UP001359559">
    <property type="component" value="Unassembled WGS sequence"/>
</dbReference>
<comment type="similarity">
    <text evidence="6">Belongs to the PMEI family.</text>
</comment>
<evidence type="ECO:0000256" key="3">
    <source>
        <dbReference type="ARBA" id="ARBA00022525"/>
    </source>
</evidence>
<feature type="domain" description="Pectinesterase inhibitor" evidence="8">
    <location>
        <begin position="31"/>
        <end position="187"/>
    </location>
</feature>
<evidence type="ECO:0000313" key="10">
    <source>
        <dbReference type="Proteomes" id="UP001359559"/>
    </source>
</evidence>
<keyword evidence="2" id="KW-0052">Apoplast</keyword>
<name>A0AAN9EY59_CLITE</name>
<evidence type="ECO:0000256" key="5">
    <source>
        <dbReference type="ARBA" id="ARBA00023157"/>
    </source>
</evidence>
<dbReference type="CDD" id="cd15798">
    <property type="entry name" value="PMEI-like_3"/>
    <property type="match status" value="1"/>
</dbReference>
<feature type="signal peptide" evidence="7">
    <location>
        <begin position="1"/>
        <end position="28"/>
    </location>
</feature>
<keyword evidence="3" id="KW-0964">Secreted</keyword>
<protein>
    <recommendedName>
        <fullName evidence="8">Pectinesterase inhibitor domain-containing protein</fullName>
    </recommendedName>
</protein>
<evidence type="ECO:0000259" key="8">
    <source>
        <dbReference type="SMART" id="SM00856"/>
    </source>
</evidence>
<dbReference type="EMBL" id="JAYKXN010000008">
    <property type="protein sequence ID" value="KAK7265476.1"/>
    <property type="molecule type" value="Genomic_DNA"/>
</dbReference>
<evidence type="ECO:0000313" key="9">
    <source>
        <dbReference type="EMBL" id="KAK7265476.1"/>
    </source>
</evidence>
<dbReference type="Gene3D" id="1.20.140.40">
    <property type="entry name" value="Invertase/pectin methylesterase inhibitor family protein"/>
    <property type="match status" value="1"/>
</dbReference>
<dbReference type="PANTHER" id="PTHR31080:SF112">
    <property type="entry name" value="PLANT INVERTASE_PECTIN METHYLESTERASE INHIBITOR"/>
    <property type="match status" value="1"/>
</dbReference>
<proteinExistence type="inferred from homology"/>
<dbReference type="Pfam" id="PF04043">
    <property type="entry name" value="PMEI"/>
    <property type="match status" value="1"/>
</dbReference>
<dbReference type="InterPro" id="IPR006501">
    <property type="entry name" value="Pectinesterase_inhib_dom"/>
</dbReference>
<comment type="caution">
    <text evidence="9">The sequence shown here is derived from an EMBL/GenBank/DDBJ whole genome shotgun (WGS) entry which is preliminary data.</text>
</comment>
<evidence type="ECO:0000256" key="2">
    <source>
        <dbReference type="ARBA" id="ARBA00022523"/>
    </source>
</evidence>
<sequence length="207" mass="22503">MQTQPNNALSLTLLAFFLILVSPPRATAARPPGDLLRSSCAKARYPALCVQTLSTNANPTMKPLDMAQTAVKVSLAHARTLSVYLKTLKLPSGLSKRDRVAMSDCVQQVSDSVVELNDTLNELQHLRLGTFQWQMSNAQTWASAALTNGNTCLDGFHAGATANGNLKLDVKRRVTDVAMLTSNALYLINRLSDSSSNSKKPRVDFKN</sequence>
<keyword evidence="4 7" id="KW-0732">Signal</keyword>
<keyword evidence="5" id="KW-1015">Disulfide bond</keyword>
<feature type="chain" id="PRO_5042929383" description="Pectinesterase inhibitor domain-containing protein" evidence="7">
    <location>
        <begin position="29"/>
        <end position="207"/>
    </location>
</feature>
<dbReference type="SMART" id="SM00856">
    <property type="entry name" value="PMEI"/>
    <property type="match status" value="1"/>
</dbReference>
<organism evidence="9 10">
    <name type="scientific">Clitoria ternatea</name>
    <name type="common">Butterfly pea</name>
    <dbReference type="NCBI Taxonomy" id="43366"/>
    <lineage>
        <taxon>Eukaryota</taxon>
        <taxon>Viridiplantae</taxon>
        <taxon>Streptophyta</taxon>
        <taxon>Embryophyta</taxon>
        <taxon>Tracheophyta</taxon>
        <taxon>Spermatophyta</taxon>
        <taxon>Magnoliopsida</taxon>
        <taxon>eudicotyledons</taxon>
        <taxon>Gunneridae</taxon>
        <taxon>Pentapetalae</taxon>
        <taxon>rosids</taxon>
        <taxon>fabids</taxon>
        <taxon>Fabales</taxon>
        <taxon>Fabaceae</taxon>
        <taxon>Papilionoideae</taxon>
        <taxon>50 kb inversion clade</taxon>
        <taxon>NPAAA clade</taxon>
        <taxon>indigoferoid/millettioid clade</taxon>
        <taxon>Phaseoleae</taxon>
        <taxon>Clitoria</taxon>
    </lineage>
</organism>
<dbReference type="NCBIfam" id="TIGR01614">
    <property type="entry name" value="PME_inhib"/>
    <property type="match status" value="1"/>
</dbReference>
<evidence type="ECO:0000256" key="7">
    <source>
        <dbReference type="SAM" id="SignalP"/>
    </source>
</evidence>
<comment type="subcellular location">
    <subcellularLocation>
        <location evidence="1">Secreted</location>
        <location evidence="1">Extracellular space</location>
        <location evidence="1">Apoplast</location>
    </subcellularLocation>
</comment>
<dbReference type="GO" id="GO:0048046">
    <property type="term" value="C:apoplast"/>
    <property type="evidence" value="ECO:0007669"/>
    <property type="project" value="UniProtKB-SubCell"/>
</dbReference>
<reference evidence="9 10" key="1">
    <citation type="submission" date="2024-01" db="EMBL/GenBank/DDBJ databases">
        <title>The genomes of 5 underutilized Papilionoideae crops provide insights into root nodulation and disease resistance.</title>
        <authorList>
            <person name="Yuan L."/>
        </authorList>
    </citation>
    <scope>NUCLEOTIDE SEQUENCE [LARGE SCALE GENOMIC DNA]</scope>
    <source>
        <strain evidence="9">LY-2023</strain>
        <tissue evidence="9">Leaf</tissue>
    </source>
</reference>
<dbReference type="PANTHER" id="PTHR31080">
    <property type="entry name" value="PECTINESTERASE INHIBITOR-LIKE"/>
    <property type="match status" value="1"/>
</dbReference>
<dbReference type="SUPFAM" id="SSF101148">
    <property type="entry name" value="Plant invertase/pectin methylesterase inhibitor"/>
    <property type="match status" value="1"/>
</dbReference>
<accession>A0AAN9EY59</accession>